<evidence type="ECO:0000313" key="1">
    <source>
        <dbReference type="EMBL" id="CAB4871698.1"/>
    </source>
</evidence>
<reference evidence="1" key="1">
    <citation type="submission" date="2020-05" db="EMBL/GenBank/DDBJ databases">
        <authorList>
            <person name="Chiriac C."/>
            <person name="Salcher M."/>
            <person name="Ghai R."/>
            <person name="Kavagutti S V."/>
        </authorList>
    </citation>
    <scope>NUCLEOTIDE SEQUENCE</scope>
</reference>
<protein>
    <submittedName>
        <fullName evidence="1">Unannotated protein</fullName>
    </submittedName>
</protein>
<organism evidence="1">
    <name type="scientific">freshwater metagenome</name>
    <dbReference type="NCBI Taxonomy" id="449393"/>
    <lineage>
        <taxon>unclassified sequences</taxon>
        <taxon>metagenomes</taxon>
        <taxon>ecological metagenomes</taxon>
    </lineage>
</organism>
<name>A0A6J7DQ84_9ZZZZ</name>
<accession>A0A6J7DQ84</accession>
<dbReference type="EMBL" id="CAFBLS010000072">
    <property type="protein sequence ID" value="CAB4871698.1"/>
    <property type="molecule type" value="Genomic_DNA"/>
</dbReference>
<gene>
    <name evidence="1" type="ORF">UFOPK3402_00730</name>
</gene>
<proteinExistence type="predicted"/>
<dbReference type="AlphaFoldDB" id="A0A6J7DQ84"/>
<sequence length="214" mass="22884">MGEGLGVLHEGRTAVHAPLERARPVHRRGLAVARPVGQGALLAGDIAGRRRDELDPNRVGASLLEHAVEHGHERRAAVHGQVGICRADRRGRRLDAVEHEVRGVREQHGVLAARRLALHGIGDHHRLSSGRQGPAGVRALDHRVHLACGREPASPAAAQHRAVQFVDEGPGAPVAGGFDAGHWSEGRFVGRSRAQVADEAGSRIDRQQTIGRHG</sequence>